<proteinExistence type="predicted"/>
<dbReference type="Proteomes" id="UP000664357">
    <property type="component" value="Unassembled WGS sequence"/>
</dbReference>
<dbReference type="Pfam" id="PF11148">
    <property type="entry name" value="DUF2922"/>
    <property type="match status" value="1"/>
</dbReference>
<evidence type="ECO:0008006" key="4">
    <source>
        <dbReference type="Google" id="ProtNLM"/>
    </source>
</evidence>
<feature type="compositionally biased region" description="Basic and acidic residues" evidence="1">
    <location>
        <begin position="216"/>
        <end position="226"/>
    </location>
</feature>
<sequence>MFKLATVFENAAGRTHRWGYNDPDPTKSPEEIKTALETITTLNLFQKDGIRQFTKVVSAKFVETIETPIFDLSKPTPEAYVADPNNIFSAHIVAEEAPQVSEVPVLNEIKPEENVLEEIIQEEVVAPRTADTTVQVPETMKSIEKKAVVPTTSLKAPLLNSDSLAAVVEKAAPNEVSVAVTSASFQQLETVSNETESNSPIIDNQTIQKPVNPRKAQVDRVRAFHEAKKKKKGKKKKR</sequence>
<dbReference type="InterPro" id="IPR021321">
    <property type="entry name" value="DUF2922"/>
</dbReference>
<feature type="compositionally biased region" description="Polar residues" evidence="1">
    <location>
        <begin position="191"/>
        <end position="209"/>
    </location>
</feature>
<organism evidence="2 3">
    <name type="scientific">Candidatus Enterococcus ferrettii</name>
    <dbReference type="NCBI Taxonomy" id="2815324"/>
    <lineage>
        <taxon>Bacteria</taxon>
        <taxon>Bacillati</taxon>
        <taxon>Bacillota</taxon>
        <taxon>Bacilli</taxon>
        <taxon>Lactobacillales</taxon>
        <taxon>Enterococcaceae</taxon>
        <taxon>Enterococcus</taxon>
    </lineage>
</organism>
<feature type="region of interest" description="Disordered" evidence="1">
    <location>
        <begin position="191"/>
        <end position="238"/>
    </location>
</feature>
<dbReference type="RefSeq" id="WP_207704162.1">
    <property type="nucleotide sequence ID" value="NZ_JAFREL020000001.1"/>
</dbReference>
<keyword evidence="3" id="KW-1185">Reference proteome</keyword>
<evidence type="ECO:0000313" key="2">
    <source>
        <dbReference type="EMBL" id="MEO1768338.1"/>
    </source>
</evidence>
<accession>A0ABV0EI68</accession>
<name>A0ABV0EI68_9ENTE</name>
<gene>
    <name evidence="2" type="ORF">JZO67_000249</name>
</gene>
<reference evidence="2 3" key="1">
    <citation type="submission" date="2024-02" db="EMBL/GenBank/DDBJ databases">
        <title>The Genome Sequence of Enterococcus sp. DIV0159.</title>
        <authorList>
            <person name="Earl A."/>
            <person name="Manson A."/>
            <person name="Gilmore M."/>
            <person name="Sanders J."/>
            <person name="Shea T."/>
            <person name="Howe W."/>
            <person name="Livny J."/>
            <person name="Cuomo C."/>
            <person name="Neafsey D."/>
            <person name="Birren B."/>
        </authorList>
    </citation>
    <scope>NUCLEOTIDE SEQUENCE [LARGE SCALE GENOMIC DNA]</scope>
    <source>
        <strain evidence="2 3">665A</strain>
    </source>
</reference>
<evidence type="ECO:0000256" key="1">
    <source>
        <dbReference type="SAM" id="MobiDB-lite"/>
    </source>
</evidence>
<protein>
    <recommendedName>
        <fullName evidence="4">DUF2922 family protein</fullName>
    </recommendedName>
</protein>
<feature type="compositionally biased region" description="Basic residues" evidence="1">
    <location>
        <begin position="227"/>
        <end position="238"/>
    </location>
</feature>
<dbReference type="EMBL" id="JAFREL020000001">
    <property type="protein sequence ID" value="MEO1768338.1"/>
    <property type="molecule type" value="Genomic_DNA"/>
</dbReference>
<evidence type="ECO:0000313" key="3">
    <source>
        <dbReference type="Proteomes" id="UP000664357"/>
    </source>
</evidence>
<comment type="caution">
    <text evidence="2">The sequence shown here is derived from an EMBL/GenBank/DDBJ whole genome shotgun (WGS) entry which is preliminary data.</text>
</comment>